<name>A0A387B9Q6_9MICO</name>
<dbReference type="EMBL" id="CP032630">
    <property type="protein sequence ID" value="AYF98488.1"/>
    <property type="molecule type" value="Genomic_DNA"/>
</dbReference>
<evidence type="ECO:0000313" key="3">
    <source>
        <dbReference type="Proteomes" id="UP000278886"/>
    </source>
</evidence>
<reference evidence="3" key="1">
    <citation type="submission" date="2018-09" db="EMBL/GenBank/DDBJ databases">
        <title>Genome sequencing of strain 2DFWR-13.</title>
        <authorList>
            <person name="Heo J."/>
            <person name="Kim S.-J."/>
            <person name="Kwon S.-W."/>
        </authorList>
    </citation>
    <scope>NUCLEOTIDE SEQUENCE [LARGE SCALE GENOMIC DNA]</scope>
    <source>
        <strain evidence="3">2DFWR-13</strain>
    </source>
</reference>
<evidence type="ECO:0000256" key="1">
    <source>
        <dbReference type="SAM" id="Phobius"/>
    </source>
</evidence>
<evidence type="ECO:0000313" key="2">
    <source>
        <dbReference type="EMBL" id="AYF98488.1"/>
    </source>
</evidence>
<proteinExistence type="predicted"/>
<feature type="transmembrane region" description="Helical" evidence="1">
    <location>
        <begin position="40"/>
        <end position="62"/>
    </location>
</feature>
<feature type="transmembrane region" description="Helical" evidence="1">
    <location>
        <begin position="344"/>
        <end position="365"/>
    </location>
</feature>
<dbReference type="OrthoDB" id="5054050at2"/>
<accession>A0A387B9Q6</accession>
<keyword evidence="1" id="KW-1133">Transmembrane helix</keyword>
<dbReference type="KEGG" id="lyd:D7I47_09615"/>
<feature type="transmembrane region" description="Helical" evidence="1">
    <location>
        <begin position="74"/>
        <end position="94"/>
    </location>
</feature>
<keyword evidence="3" id="KW-1185">Reference proteome</keyword>
<dbReference type="Proteomes" id="UP000278886">
    <property type="component" value="Chromosome"/>
</dbReference>
<organism evidence="2 3">
    <name type="scientific">Protaetiibacter intestinalis</name>
    <dbReference type="NCBI Taxonomy" id="2419774"/>
    <lineage>
        <taxon>Bacteria</taxon>
        <taxon>Bacillati</taxon>
        <taxon>Actinomycetota</taxon>
        <taxon>Actinomycetes</taxon>
        <taxon>Micrococcales</taxon>
        <taxon>Microbacteriaceae</taxon>
        <taxon>Protaetiibacter</taxon>
    </lineage>
</organism>
<keyword evidence="1" id="KW-0812">Transmembrane</keyword>
<sequence length="366" mass="40008">MTERSDDRLRAFADLDFTPLQHPPAWAKPVRRLTRRMPPWVETVLVALALGSGSTLLLLPFFSGVLLASPARTVYGVAVAALSIAVLVAVVLAFRAWNRRHGRLLIPVGPELPEFAAANDMVFGRTSTGAELPAPAGFEQAEQRISMRLEPAPGSSWPPFVLGNRSFLAPKSADHDLDRDGPRPVTRDDGLFVAVPLGRRLPNIALLRHDELSGSNLDLRTAYSMGLEFDRAFVLLCPPGYERDALYLFTPDVMAAMIDDAAAAQWGAEVIDDWVFFWFPPSAQPGAVFEEDIRRAFLIVERTGAELAKQAGNYRDERVGDRAANLVAEPGRRVRTRIAPTTRIAIVGVVWLIAAPTLALLGGALF</sequence>
<keyword evidence="1" id="KW-0472">Membrane</keyword>
<dbReference type="RefSeq" id="WP_120762835.1">
    <property type="nucleotide sequence ID" value="NZ_CP032630.1"/>
</dbReference>
<protein>
    <submittedName>
        <fullName evidence="2">Uncharacterized protein</fullName>
    </submittedName>
</protein>
<gene>
    <name evidence="2" type="ORF">D7I47_09615</name>
</gene>
<dbReference type="AlphaFoldDB" id="A0A387B9Q6"/>